<dbReference type="AlphaFoldDB" id="A0A7W6BWA2"/>
<reference evidence="2 3" key="1">
    <citation type="submission" date="2020-08" db="EMBL/GenBank/DDBJ databases">
        <title>Genomic Encyclopedia of Type Strains, Phase IV (KMG-IV): sequencing the most valuable type-strain genomes for metagenomic binning, comparative biology and taxonomic classification.</title>
        <authorList>
            <person name="Goeker M."/>
        </authorList>
    </citation>
    <scope>NUCLEOTIDE SEQUENCE [LARGE SCALE GENOMIC DNA]</scope>
    <source>
        <strain evidence="2 3">DSM 27568</strain>
    </source>
</reference>
<evidence type="ECO:0000313" key="3">
    <source>
        <dbReference type="Proteomes" id="UP000561459"/>
    </source>
</evidence>
<dbReference type="RefSeq" id="WP_183615866.1">
    <property type="nucleotide sequence ID" value="NZ_JACIDY010000001.1"/>
</dbReference>
<evidence type="ECO:0008006" key="4">
    <source>
        <dbReference type="Google" id="ProtNLM"/>
    </source>
</evidence>
<feature type="signal peptide" evidence="1">
    <location>
        <begin position="1"/>
        <end position="22"/>
    </location>
</feature>
<dbReference type="EMBL" id="JACIDY010000001">
    <property type="protein sequence ID" value="MBB3939083.1"/>
    <property type="molecule type" value="Genomic_DNA"/>
</dbReference>
<dbReference type="Proteomes" id="UP000561459">
    <property type="component" value="Unassembled WGS sequence"/>
</dbReference>
<evidence type="ECO:0000256" key="1">
    <source>
        <dbReference type="SAM" id="SignalP"/>
    </source>
</evidence>
<name>A0A7W6BWA2_9SPHN</name>
<evidence type="ECO:0000313" key="2">
    <source>
        <dbReference type="EMBL" id="MBB3939083.1"/>
    </source>
</evidence>
<comment type="caution">
    <text evidence="2">The sequence shown here is derived from an EMBL/GenBank/DDBJ whole genome shotgun (WGS) entry which is preliminary data.</text>
</comment>
<gene>
    <name evidence="2" type="ORF">GGR39_000712</name>
</gene>
<accession>A0A7W6BWA2</accession>
<feature type="chain" id="PRO_5031113823" description="PEP-CTERM protein-sorting domain-containing protein" evidence="1">
    <location>
        <begin position="23"/>
        <end position="226"/>
    </location>
</feature>
<organism evidence="2 3">
    <name type="scientific">Novosphingobium fluoreni</name>
    <dbReference type="NCBI Taxonomy" id="1391222"/>
    <lineage>
        <taxon>Bacteria</taxon>
        <taxon>Pseudomonadati</taxon>
        <taxon>Pseudomonadota</taxon>
        <taxon>Alphaproteobacteria</taxon>
        <taxon>Sphingomonadales</taxon>
        <taxon>Sphingomonadaceae</taxon>
        <taxon>Novosphingobium</taxon>
    </lineage>
</organism>
<sequence>MLRRVLSVIGAFGLLAATPANAEVETTTTLTFNSLGTLVDSFATVFGYTPGTETTPAFSLYGGPDITPGETTFGAISTPDFVLDSYFYMGVTGPFSGETSGARHLVLGVNQSLAGQDFASLFPGYDEAALIDAIVALNADTAPAFGAEYQLLSGFQSALGSQYAFNLDGTGYLTAFSSGTNFGTIVTKQTIENIPGAVPETATWIMLIVGVGVTGATLRRRSYQLQ</sequence>
<keyword evidence="1" id="KW-0732">Signal</keyword>
<proteinExistence type="predicted"/>
<protein>
    <recommendedName>
        <fullName evidence="4">PEP-CTERM protein-sorting domain-containing protein</fullName>
    </recommendedName>
</protein>
<keyword evidence="3" id="KW-1185">Reference proteome</keyword>